<organism evidence="1 2">
    <name type="scientific">Erwinia phage vB_EamM_Kwan</name>
    <dbReference type="NCBI Taxonomy" id="1883374"/>
    <lineage>
        <taxon>Viruses</taxon>
        <taxon>Duplodnaviria</taxon>
        <taxon>Heunggongvirae</taxon>
        <taxon>Uroviricota</taxon>
        <taxon>Caudoviricetes</taxon>
        <taxon>Chimalliviridae</taxon>
        <taxon>Wellingtonvirus</taxon>
        <taxon>Wellingtonvirus wellington</taxon>
    </lineage>
</organism>
<dbReference type="InterPro" id="IPR057701">
    <property type="entry name" value="DUF7941"/>
</dbReference>
<evidence type="ECO:0000313" key="1">
    <source>
        <dbReference type="EMBL" id="ANZ49514.1"/>
    </source>
</evidence>
<dbReference type="Proteomes" id="UP000202923">
    <property type="component" value="Genome"/>
</dbReference>
<reference evidence="1 2" key="1">
    <citation type="submission" date="2016-06" db="EMBL/GenBank/DDBJ databases">
        <authorList>
            <person name="Kjaerup R.B."/>
            <person name="Dalgaard T.S."/>
            <person name="Juul-Madsen H.R."/>
        </authorList>
    </citation>
    <scope>NUCLEOTIDE SEQUENCE [LARGE SCALE GENOMIC DNA]</scope>
</reference>
<dbReference type="OrthoDB" id="8134at10239"/>
<dbReference type="KEGG" id="vg:29062006"/>
<evidence type="ECO:0000313" key="2">
    <source>
        <dbReference type="Proteomes" id="UP000202923"/>
    </source>
</evidence>
<proteinExistence type="predicted"/>
<dbReference type="GeneID" id="29062006"/>
<dbReference type="EMBL" id="KX397369">
    <property type="protein sequence ID" value="ANZ49514.1"/>
    <property type="molecule type" value="Genomic_DNA"/>
</dbReference>
<name>A0A1B2IE68_9CAUD</name>
<gene>
    <name evidence="1" type="ORF">KWAN_162</name>
</gene>
<dbReference type="RefSeq" id="YP_009278767.1">
    <property type="nucleotide sequence ID" value="NC_031010.1"/>
</dbReference>
<accession>A0A1B2IE68</accession>
<sequence>MKPLNKTSDLLVLDFINEKNVDADLELSKVLLGTPVVNDGDDADTRNTKMVVTARKNSGLVGTQGVTYSRLAGEALFRNVTAYIDVKTPKTTADLLDKLNAQYGLKLTVDDIVPANIPDNTNPPVTDPDAPDPAPVDHTLTFKDDCYAFLGTIPLKIGAKPQVGERLSLVITQTQLDGLQYPDDKSDTKGQAYIYSYGVDATPIAAFLKAQAVATLADDSAFATELNKVVPELWVDKDTAEDYNLHSASVTYNGPTVNQVPDPNSTTGGTIDEPVEGANTDFNSILKLELSDSLCSNFQGELFLHYNA</sequence>
<dbReference type="Pfam" id="PF25613">
    <property type="entry name" value="DUF7941"/>
    <property type="match status" value="1"/>
</dbReference>
<protein>
    <submittedName>
        <fullName evidence="1">Putative virion structural protein</fullName>
    </submittedName>
</protein>